<dbReference type="GO" id="GO:0005758">
    <property type="term" value="C:mitochondrial intermembrane space"/>
    <property type="evidence" value="ECO:0007669"/>
    <property type="project" value="TreeGrafter"/>
</dbReference>
<dbReference type="PANTHER" id="PTHR13137:SF6">
    <property type="entry name" value="SUCCINATE DEHYDROGENASE ASSEMBLY FACTOR 3, MITOCHONDRIAL"/>
    <property type="match status" value="1"/>
</dbReference>
<dbReference type="AlphaFoldDB" id="A0A075AYB9"/>
<dbReference type="InterPro" id="IPR008381">
    <property type="entry name" value="SDHAF3/Sdh7"/>
</dbReference>
<evidence type="ECO:0000256" key="4">
    <source>
        <dbReference type="ARBA" id="ARBA00023128"/>
    </source>
</evidence>
<dbReference type="EMBL" id="KE560848">
    <property type="protein sequence ID" value="EPZ35325.1"/>
    <property type="molecule type" value="Genomic_DNA"/>
</dbReference>
<dbReference type="CDD" id="cd20270">
    <property type="entry name" value="Complex1_LYR_SDHAF3_LYRM10"/>
    <property type="match status" value="1"/>
</dbReference>
<dbReference type="GO" id="GO:0006111">
    <property type="term" value="P:regulation of gluconeogenesis"/>
    <property type="evidence" value="ECO:0007669"/>
    <property type="project" value="EnsemblFungi"/>
</dbReference>
<reference evidence="7 8" key="1">
    <citation type="journal article" date="2013" name="Curr. Biol.">
        <title>Shared signatures of parasitism and phylogenomics unite Cryptomycota and microsporidia.</title>
        <authorList>
            <person name="James T.Y."/>
            <person name="Pelin A."/>
            <person name="Bonen L."/>
            <person name="Ahrendt S."/>
            <person name="Sain D."/>
            <person name="Corradi N."/>
            <person name="Stajich J.E."/>
        </authorList>
    </citation>
    <scope>NUCLEOTIDE SEQUENCE [LARGE SCALE GENOMIC DNA]</scope>
    <source>
        <strain evidence="7 8">CSF55</strain>
    </source>
</reference>
<dbReference type="HOGENOM" id="CLU_102310_2_2_1"/>
<dbReference type="Pfam" id="PF13233">
    <property type="entry name" value="Complex1_LYR_2"/>
    <property type="match status" value="1"/>
</dbReference>
<organism evidence="7 8">
    <name type="scientific">Rozella allomycis (strain CSF55)</name>
    <dbReference type="NCBI Taxonomy" id="988480"/>
    <lineage>
        <taxon>Eukaryota</taxon>
        <taxon>Fungi</taxon>
        <taxon>Fungi incertae sedis</taxon>
        <taxon>Cryptomycota</taxon>
        <taxon>Cryptomycota incertae sedis</taxon>
        <taxon>Rozella</taxon>
    </lineage>
</organism>
<dbReference type="GO" id="GO:0015976">
    <property type="term" value="P:carbon utilization"/>
    <property type="evidence" value="ECO:0007669"/>
    <property type="project" value="EnsemblFungi"/>
</dbReference>
<dbReference type="PANTHER" id="PTHR13137">
    <property type="entry name" value="DC11 ACN9 HOMOLOG"/>
    <property type="match status" value="1"/>
</dbReference>
<dbReference type="OrthoDB" id="278329at2759"/>
<evidence type="ECO:0000256" key="2">
    <source>
        <dbReference type="ARBA" id="ARBA00006020"/>
    </source>
</evidence>
<evidence type="ECO:0000256" key="3">
    <source>
        <dbReference type="ARBA" id="ARBA00022946"/>
    </source>
</evidence>
<sequence>MERVSLYRRILRLHKQLPSEMRLLGDLYVKEEVHRHRNSNKKFVDEFVKEWGKYADILDEQLNNPAKSNIGKKIDPETLTKLSGDQIVQLFTAYIFTYIDTNEL</sequence>
<dbReference type="GO" id="GO:0034553">
    <property type="term" value="P:mitochondrial respiratory chain complex II assembly"/>
    <property type="evidence" value="ECO:0007669"/>
    <property type="project" value="UniProtKB-UniRule"/>
</dbReference>
<dbReference type="GO" id="GO:0005759">
    <property type="term" value="C:mitochondrial matrix"/>
    <property type="evidence" value="ECO:0007669"/>
    <property type="project" value="UniProtKB-SubCell"/>
</dbReference>
<evidence type="ECO:0000313" key="7">
    <source>
        <dbReference type="EMBL" id="EPZ35325.1"/>
    </source>
</evidence>
<evidence type="ECO:0000256" key="5">
    <source>
        <dbReference type="ARBA" id="ARBA00023186"/>
    </source>
</evidence>
<dbReference type="STRING" id="988480.A0A075AYB9"/>
<protein>
    <recommendedName>
        <fullName evidence="6">Succinate dehydrogenase assembly factor 3</fullName>
        <shortName evidence="6">SDH assembly factor 3</shortName>
        <shortName evidence="6">SDHAF3</shortName>
    </recommendedName>
</protein>
<keyword evidence="3" id="KW-0809">Transit peptide</keyword>
<gene>
    <name evidence="7" type="ORF">O9G_000721</name>
</gene>
<dbReference type="Proteomes" id="UP000030755">
    <property type="component" value="Unassembled WGS sequence"/>
</dbReference>
<comment type="subcellular location">
    <subcellularLocation>
        <location evidence="1 6">Mitochondrion matrix</location>
    </subcellularLocation>
</comment>
<evidence type="ECO:0000256" key="6">
    <source>
        <dbReference type="RuleBase" id="RU368039"/>
    </source>
</evidence>
<accession>A0A075AYB9</accession>
<dbReference type="OMA" id="KRHKNCN"/>
<evidence type="ECO:0000313" key="8">
    <source>
        <dbReference type="Proteomes" id="UP000030755"/>
    </source>
</evidence>
<name>A0A075AYB9_ROZAC</name>
<dbReference type="GO" id="GO:0006105">
    <property type="term" value="P:succinate metabolic process"/>
    <property type="evidence" value="ECO:0007669"/>
    <property type="project" value="TreeGrafter"/>
</dbReference>
<keyword evidence="4 6" id="KW-0496">Mitochondrion</keyword>
<comment type="subunit">
    <text evidence="6">Interacts with the iron-sulfur protein subunit within the SDH catalytic dimer.</text>
</comment>
<keyword evidence="8" id="KW-1185">Reference proteome</keyword>
<proteinExistence type="inferred from homology"/>
<comment type="similarity">
    <text evidence="2 6">Belongs to the complex I LYR family. SDHAF3 subfamily.</text>
</comment>
<comment type="function">
    <text evidence="6">Plays an essential role in the assembly of succinate dehydrogenase (SDH), an enzyme complex (also referred to as respiratory complex II) that is a component of both the tricarboxylic acid (TCA) cycle and the mitochondrial electron transport chain, and which couples the oxidation of succinate to fumarate with the reduction of ubiquinone (coenzyme Q) to ubiquinol. Promotes maturation of the iron-sulfur protein subunit of the SDH catalytic dimer, protecting it from the deleterious effects of oxidants. May act together with SDHAF1.</text>
</comment>
<keyword evidence="5 6" id="KW-0143">Chaperone</keyword>
<evidence type="ECO:0000256" key="1">
    <source>
        <dbReference type="ARBA" id="ARBA00004305"/>
    </source>
</evidence>